<evidence type="ECO:0000313" key="3">
    <source>
        <dbReference type="Proteomes" id="UP000295192"/>
    </source>
</evidence>
<feature type="region of interest" description="Disordered" evidence="1">
    <location>
        <begin position="1"/>
        <end position="46"/>
    </location>
</feature>
<dbReference type="AlphaFoldDB" id="A0A484BF87"/>
<accession>A0A484BF87</accession>
<protein>
    <submittedName>
        <fullName evidence="2">Uncharacterized protein</fullName>
    </submittedName>
</protein>
<dbReference type="Proteomes" id="UP000295192">
    <property type="component" value="Unassembled WGS sequence"/>
</dbReference>
<evidence type="ECO:0000256" key="1">
    <source>
        <dbReference type="SAM" id="MobiDB-lite"/>
    </source>
</evidence>
<gene>
    <name evidence="2" type="ORF">AWZ03_006108</name>
</gene>
<keyword evidence="3" id="KW-1185">Reference proteome</keyword>
<organism evidence="2 3">
    <name type="scientific">Drosophila navojoa</name>
    <name type="common">Fruit fly</name>
    <dbReference type="NCBI Taxonomy" id="7232"/>
    <lineage>
        <taxon>Eukaryota</taxon>
        <taxon>Metazoa</taxon>
        <taxon>Ecdysozoa</taxon>
        <taxon>Arthropoda</taxon>
        <taxon>Hexapoda</taxon>
        <taxon>Insecta</taxon>
        <taxon>Pterygota</taxon>
        <taxon>Neoptera</taxon>
        <taxon>Endopterygota</taxon>
        <taxon>Diptera</taxon>
        <taxon>Brachycera</taxon>
        <taxon>Muscomorpha</taxon>
        <taxon>Ephydroidea</taxon>
        <taxon>Drosophilidae</taxon>
        <taxon>Drosophila</taxon>
    </lineage>
</organism>
<dbReference type="EMBL" id="LSRL02000043">
    <property type="protein sequence ID" value="TDG47516.1"/>
    <property type="molecule type" value="Genomic_DNA"/>
</dbReference>
<comment type="caution">
    <text evidence="2">The sequence shown here is derived from an EMBL/GenBank/DDBJ whole genome shotgun (WGS) entry which is preliminary data.</text>
</comment>
<sequence length="85" mass="9052">MHASCSMAGERARSGGDFPLLRQPIKSPPAQPQLQPGAHGEKQEQQEEVACSGYFLSLEYVSMGLSARINFKAAVPKSQPVGLPG</sequence>
<evidence type="ECO:0000313" key="2">
    <source>
        <dbReference type="EMBL" id="TDG47516.1"/>
    </source>
</evidence>
<reference evidence="2 3" key="1">
    <citation type="journal article" date="2019" name="J. Hered.">
        <title>An Improved Genome Assembly for Drosophila navojoa, the Basal Species in the mojavensis Cluster.</title>
        <authorList>
            <person name="Vanderlinde T."/>
            <person name="Dupim E.G."/>
            <person name="Nazario-Yepiz N.O."/>
            <person name="Carvalho A.B."/>
        </authorList>
    </citation>
    <scope>NUCLEOTIDE SEQUENCE [LARGE SCALE GENOMIC DNA]</scope>
    <source>
        <strain evidence="2">Navoj_Jal97</strain>
        <tissue evidence="2">Whole organism</tissue>
    </source>
</reference>
<proteinExistence type="predicted"/>
<name>A0A484BF87_DRONA</name>